<sequence length="103" mass="10979">MADFDTDASTATIIHLSQKDGYQPPPIHLDAERRVLGGLGPDNVGAALIGFAPPNDEEMSVLADDAFADPTLAVGLWPMFGKAGIIRWAAKTKRLEFVEVSDG</sequence>
<name>A0A2U8UIU2_9CAUD</name>
<organism evidence="1 2">
    <name type="scientific">Microbacterium phage Hyperion</name>
    <dbReference type="NCBI Taxonomy" id="2182354"/>
    <lineage>
        <taxon>Viruses</taxon>
        <taxon>Duplodnaviria</taxon>
        <taxon>Heunggongvirae</taxon>
        <taxon>Uroviricota</taxon>
        <taxon>Caudoviricetes</taxon>
        <taxon>Squashvirus</taxon>
        <taxon>Squashvirus hyperion</taxon>
    </lineage>
</organism>
<reference evidence="1 2" key="1">
    <citation type="submission" date="2018-03" db="EMBL/GenBank/DDBJ databases">
        <authorList>
            <person name="Stanton A.-C.J."/>
            <person name="Garlena R.A."/>
            <person name="Russell D.A."/>
            <person name="Pope W.H."/>
            <person name="Jacobs-Sera D."/>
            <person name="Hatfull G.F."/>
        </authorList>
    </citation>
    <scope>NUCLEOTIDE SEQUENCE [LARGE SCALE GENOMIC DNA]</scope>
</reference>
<proteinExistence type="predicted"/>
<dbReference type="RefSeq" id="YP_009801616.1">
    <property type="nucleotide sequence ID" value="NC_047973.1"/>
</dbReference>
<accession>A0A2U8UIU2</accession>
<dbReference type="KEGG" id="vg:54992132"/>
<evidence type="ECO:0000313" key="2">
    <source>
        <dbReference type="Proteomes" id="UP000246630"/>
    </source>
</evidence>
<dbReference type="GeneID" id="54992132"/>
<gene>
    <name evidence="1" type="primary">74</name>
    <name evidence="1" type="ORF">PBI_HYPERION_74</name>
</gene>
<keyword evidence="2" id="KW-1185">Reference proteome</keyword>
<dbReference type="EMBL" id="MH153803">
    <property type="protein sequence ID" value="AWN03589.1"/>
    <property type="molecule type" value="Genomic_DNA"/>
</dbReference>
<dbReference type="Proteomes" id="UP000246630">
    <property type="component" value="Segment"/>
</dbReference>
<evidence type="ECO:0000313" key="1">
    <source>
        <dbReference type="EMBL" id="AWN03589.1"/>
    </source>
</evidence>
<protein>
    <submittedName>
        <fullName evidence="1">Uncharacterized protein</fullName>
    </submittedName>
</protein>